<sequence>MVESTSEDQAKPVSDSETGRLKQWLLLDGNRFAVAIVLAVAFWLTYMALSLGGVAPLTDLQSLFYAFSGLISGNFTLITVVVSINQLLLSRELKSPGELESDIEETVDYRQEIESVANRTAPAEPSGFLRLVVESARRDAQRLGGIATTTAPADAGDEIDEIVSDLTDEFDRIDRLVQESDSGIFNTLSTMLETNFAHEIRRLDEVRRTNGDALSAEADAAIDDLLDRLRELDIARQYFKSVYLQVELSRLSRYLFYAGIPAVGVALGALFVLTGLSGPPLGRSVRAVVFPAAVAVGTFPLALLFSYILRTATVTERTAAITPFTTPEQEV</sequence>
<evidence type="ECO:0000256" key="1">
    <source>
        <dbReference type="SAM" id="Phobius"/>
    </source>
</evidence>
<feature type="transmembrane region" description="Helical" evidence="1">
    <location>
        <begin position="288"/>
        <end position="309"/>
    </location>
</feature>
<evidence type="ECO:0000313" key="3">
    <source>
        <dbReference type="Proteomes" id="UP000183275"/>
    </source>
</evidence>
<dbReference type="Pfam" id="PF25927">
    <property type="entry name" value="DUF7972"/>
    <property type="match status" value="1"/>
</dbReference>
<reference evidence="3" key="1">
    <citation type="submission" date="2016-10" db="EMBL/GenBank/DDBJ databases">
        <authorList>
            <person name="Varghese N."/>
        </authorList>
    </citation>
    <scope>NUCLEOTIDE SEQUENCE [LARGE SCALE GENOMIC DNA]</scope>
    <source>
        <strain evidence="3">CGMCC 1.12284</strain>
    </source>
</reference>
<keyword evidence="1" id="KW-0812">Transmembrane</keyword>
<dbReference type="eggNOG" id="arCOG08131">
    <property type="taxonomic scope" value="Archaea"/>
</dbReference>
<keyword evidence="1" id="KW-0472">Membrane</keyword>
<feature type="transmembrane region" description="Helical" evidence="1">
    <location>
        <begin position="32"/>
        <end position="51"/>
    </location>
</feature>
<dbReference type="InterPro" id="IPR058278">
    <property type="entry name" value="DUF7972"/>
</dbReference>
<dbReference type="RefSeq" id="WP_049990636.1">
    <property type="nucleotide sequence ID" value="NZ_FOIS01000002.1"/>
</dbReference>
<protein>
    <submittedName>
        <fullName evidence="2">Uncharacterized protein</fullName>
    </submittedName>
</protein>
<dbReference type="AlphaFoldDB" id="A0A1I0N2L5"/>
<gene>
    <name evidence="2" type="ORF">SAMN05216285_1254</name>
</gene>
<organism evidence="2 3">
    <name type="scientific">Natrinema salifodinae</name>
    <dbReference type="NCBI Taxonomy" id="1202768"/>
    <lineage>
        <taxon>Archaea</taxon>
        <taxon>Methanobacteriati</taxon>
        <taxon>Methanobacteriota</taxon>
        <taxon>Stenosarchaea group</taxon>
        <taxon>Halobacteria</taxon>
        <taxon>Halobacteriales</taxon>
        <taxon>Natrialbaceae</taxon>
        <taxon>Natrinema</taxon>
    </lineage>
</organism>
<keyword evidence="3" id="KW-1185">Reference proteome</keyword>
<name>A0A1I0N2L5_9EURY</name>
<feature type="transmembrane region" description="Helical" evidence="1">
    <location>
        <begin position="63"/>
        <end position="84"/>
    </location>
</feature>
<evidence type="ECO:0000313" key="2">
    <source>
        <dbReference type="EMBL" id="SEV95055.1"/>
    </source>
</evidence>
<dbReference type="OrthoDB" id="265845at2157"/>
<keyword evidence="1" id="KW-1133">Transmembrane helix</keyword>
<feature type="transmembrane region" description="Helical" evidence="1">
    <location>
        <begin position="254"/>
        <end position="276"/>
    </location>
</feature>
<accession>A0A1I0N2L5</accession>
<proteinExistence type="predicted"/>
<dbReference type="EMBL" id="FOIS01000002">
    <property type="protein sequence ID" value="SEV95055.1"/>
    <property type="molecule type" value="Genomic_DNA"/>
</dbReference>
<dbReference type="Proteomes" id="UP000183275">
    <property type="component" value="Unassembled WGS sequence"/>
</dbReference>